<dbReference type="EC" id="2.7.7.6" evidence="2"/>
<accession>A0AA41UY44</accession>
<gene>
    <name evidence="8" type="ORF">MKW94_018891</name>
</gene>
<evidence type="ECO:0000256" key="1">
    <source>
        <dbReference type="ARBA" id="ARBA00006460"/>
    </source>
</evidence>
<evidence type="ECO:0000256" key="5">
    <source>
        <dbReference type="ARBA" id="ARBA00022695"/>
    </source>
</evidence>
<dbReference type="GO" id="GO:0005736">
    <property type="term" value="C:RNA polymerase I complex"/>
    <property type="evidence" value="ECO:0007669"/>
    <property type="project" value="TreeGrafter"/>
</dbReference>
<keyword evidence="5" id="KW-0548">Nucleotidyltransferase</keyword>
<dbReference type="SUPFAM" id="SSF64484">
    <property type="entry name" value="beta and beta-prime subunits of DNA dependent RNA-polymerase"/>
    <property type="match status" value="1"/>
</dbReference>
<keyword evidence="6" id="KW-0804">Transcription</keyword>
<reference evidence="8" key="1">
    <citation type="submission" date="2022-03" db="EMBL/GenBank/DDBJ databases">
        <title>A functionally conserved STORR gene fusion in Papaver species that diverged 16.8 million years ago.</title>
        <authorList>
            <person name="Catania T."/>
        </authorList>
    </citation>
    <scope>NUCLEOTIDE SEQUENCE</scope>
    <source>
        <strain evidence="8">S-191538</strain>
    </source>
</reference>
<evidence type="ECO:0000259" key="7">
    <source>
        <dbReference type="Pfam" id="PF00623"/>
    </source>
</evidence>
<dbReference type="Proteomes" id="UP001177140">
    <property type="component" value="Unassembled WGS sequence"/>
</dbReference>
<dbReference type="GO" id="GO:0003899">
    <property type="term" value="F:DNA-directed RNA polymerase activity"/>
    <property type="evidence" value="ECO:0007669"/>
    <property type="project" value="UniProtKB-EC"/>
</dbReference>
<dbReference type="PANTHER" id="PTHR19376">
    <property type="entry name" value="DNA-DIRECTED RNA POLYMERASE"/>
    <property type="match status" value="1"/>
</dbReference>
<evidence type="ECO:0000313" key="9">
    <source>
        <dbReference type="Proteomes" id="UP001177140"/>
    </source>
</evidence>
<evidence type="ECO:0000256" key="4">
    <source>
        <dbReference type="ARBA" id="ARBA00022679"/>
    </source>
</evidence>
<evidence type="ECO:0000313" key="8">
    <source>
        <dbReference type="EMBL" id="MCL7024754.1"/>
    </source>
</evidence>
<feature type="non-terminal residue" evidence="8">
    <location>
        <position position="62"/>
    </location>
</feature>
<organism evidence="8 9">
    <name type="scientific">Papaver nudicaule</name>
    <name type="common">Iceland poppy</name>
    <dbReference type="NCBI Taxonomy" id="74823"/>
    <lineage>
        <taxon>Eukaryota</taxon>
        <taxon>Viridiplantae</taxon>
        <taxon>Streptophyta</taxon>
        <taxon>Embryophyta</taxon>
        <taxon>Tracheophyta</taxon>
        <taxon>Spermatophyta</taxon>
        <taxon>Magnoliopsida</taxon>
        <taxon>Ranunculales</taxon>
        <taxon>Papaveraceae</taxon>
        <taxon>Papaveroideae</taxon>
        <taxon>Papaver</taxon>
    </lineage>
</organism>
<feature type="domain" description="RNA polymerase alpha subunit" evidence="7">
    <location>
        <begin position="26"/>
        <end position="62"/>
    </location>
</feature>
<keyword evidence="4" id="KW-0808">Transferase</keyword>
<name>A0AA41UY44_PAPNU</name>
<comment type="similarity">
    <text evidence="1">Belongs to the RNA polymerase beta' chain family.</text>
</comment>
<sequence length="62" mass="6930">LKNKQTGAICELLDKKEGIMRKNMMGKRVDKSCRSVISPDPYLAVNEIGIPPCFADELTYAE</sequence>
<dbReference type="Pfam" id="PF00623">
    <property type="entry name" value="RNA_pol_Rpb1_2"/>
    <property type="match status" value="1"/>
</dbReference>
<evidence type="ECO:0000256" key="6">
    <source>
        <dbReference type="ARBA" id="ARBA00023163"/>
    </source>
</evidence>
<keyword evidence="9" id="KW-1185">Reference proteome</keyword>
<proteinExistence type="inferred from homology"/>
<dbReference type="GO" id="GO:0003677">
    <property type="term" value="F:DNA binding"/>
    <property type="evidence" value="ECO:0007669"/>
    <property type="project" value="InterPro"/>
</dbReference>
<evidence type="ECO:0000256" key="2">
    <source>
        <dbReference type="ARBA" id="ARBA00012418"/>
    </source>
</evidence>
<protein>
    <recommendedName>
        <fullName evidence="2">DNA-directed RNA polymerase</fullName>
        <ecNumber evidence="2">2.7.7.6</ecNumber>
    </recommendedName>
</protein>
<dbReference type="GO" id="GO:0006351">
    <property type="term" value="P:DNA-templated transcription"/>
    <property type="evidence" value="ECO:0007669"/>
    <property type="project" value="InterPro"/>
</dbReference>
<keyword evidence="3" id="KW-0240">DNA-directed RNA polymerase</keyword>
<feature type="non-terminal residue" evidence="8">
    <location>
        <position position="1"/>
    </location>
</feature>
<dbReference type="EMBL" id="JAJJMA010037911">
    <property type="protein sequence ID" value="MCL7024754.1"/>
    <property type="molecule type" value="Genomic_DNA"/>
</dbReference>
<dbReference type="AlphaFoldDB" id="A0AA41UY44"/>
<dbReference type="InterPro" id="IPR000722">
    <property type="entry name" value="RNA_pol_asu"/>
</dbReference>
<dbReference type="Gene3D" id="2.40.40.20">
    <property type="match status" value="1"/>
</dbReference>
<comment type="caution">
    <text evidence="8">The sequence shown here is derived from an EMBL/GenBank/DDBJ whole genome shotgun (WGS) entry which is preliminary data.</text>
</comment>
<evidence type="ECO:0000256" key="3">
    <source>
        <dbReference type="ARBA" id="ARBA00022478"/>
    </source>
</evidence>
<dbReference type="InterPro" id="IPR045867">
    <property type="entry name" value="DNA-dir_RpoC_beta_prime"/>
</dbReference>
<dbReference type="PANTHER" id="PTHR19376:SF11">
    <property type="entry name" value="DNA-DIRECTED RNA POLYMERASE I SUBUNIT RPA1"/>
    <property type="match status" value="1"/>
</dbReference>